<dbReference type="EnsemblMetazoa" id="PPA25620.1">
    <property type="protein sequence ID" value="PPA25620.1"/>
    <property type="gene ID" value="WBGene00115174"/>
</dbReference>
<feature type="region of interest" description="Disordered" evidence="1">
    <location>
        <begin position="354"/>
        <end position="386"/>
    </location>
</feature>
<protein>
    <submittedName>
        <fullName evidence="2">Uncharacterized protein</fullName>
    </submittedName>
</protein>
<reference evidence="2" key="2">
    <citation type="submission" date="2022-06" db="UniProtKB">
        <authorList>
            <consortium name="EnsemblMetazoa"/>
        </authorList>
    </citation>
    <scope>IDENTIFICATION</scope>
    <source>
        <strain evidence="2">PS312</strain>
    </source>
</reference>
<sequence length="421" mass="45952">MLALSDSGGVLLRSDETDIINYLRESERLRQRRAKIEEIRAKMRAQKEREDAERADEGWEEIDAKGDEGVEKTRDNKKNGHLSMAGDFASAVGSGCRNASGVFKQMNKTGKPIYKHISGGKMGMRQINKFGKKAIFKPSKSVTSSVANGVGKVAFVAAVAIDGCEIGTAIKQDYEGGTMHNTVHTSSGVAGSWAGAVPGAMYGASLGSVVPVAGSLIGGIVGGVIGSLGGGFLARKAAETVMPAPGEKKEEEYEEKREEEVPGQCVLCRLSLAGFDLFYEHFVECHPDEWLTLFSGVVGRAGEERMDIEDTWFVSKAFVCREEEIEQWGMEAVEDILSFNDRILLSLGWDGVEDGEEQKEQRGWTMDEKKEEEEEYGGEDEGLPKQHISKQYEHSGALVEVSRENRAAPHQPMHGGLLSVL</sequence>
<dbReference type="Proteomes" id="UP000005239">
    <property type="component" value="Unassembled WGS sequence"/>
</dbReference>
<feature type="compositionally biased region" description="Basic and acidic residues" evidence="1">
    <location>
        <begin position="358"/>
        <end position="369"/>
    </location>
</feature>
<accession>A0A8R1YI85</accession>
<name>A0A2A6C0X1_PRIPA</name>
<dbReference type="PANTHER" id="PTHR21525">
    <property type="entry name" value="MOTILE SPERM PROTEIN"/>
    <property type="match status" value="1"/>
</dbReference>
<proteinExistence type="predicted"/>
<dbReference type="AlphaFoldDB" id="A0A2A6C0X1"/>
<dbReference type="PANTHER" id="PTHR21525:SF9">
    <property type="entry name" value="CHANNEL_COLICIN DOMAIN-CONTAINING PROTEIN"/>
    <property type="match status" value="1"/>
</dbReference>
<evidence type="ECO:0000313" key="3">
    <source>
        <dbReference type="Proteomes" id="UP000005239"/>
    </source>
</evidence>
<evidence type="ECO:0000313" key="2">
    <source>
        <dbReference type="EnsemblMetazoa" id="PPA25620.1"/>
    </source>
</evidence>
<organism evidence="2 3">
    <name type="scientific">Pristionchus pacificus</name>
    <name type="common">Parasitic nematode worm</name>
    <dbReference type="NCBI Taxonomy" id="54126"/>
    <lineage>
        <taxon>Eukaryota</taxon>
        <taxon>Metazoa</taxon>
        <taxon>Ecdysozoa</taxon>
        <taxon>Nematoda</taxon>
        <taxon>Chromadorea</taxon>
        <taxon>Rhabditida</taxon>
        <taxon>Rhabditina</taxon>
        <taxon>Diplogasteromorpha</taxon>
        <taxon>Diplogasteroidea</taxon>
        <taxon>Neodiplogasteridae</taxon>
        <taxon>Pristionchus</taxon>
    </lineage>
</organism>
<evidence type="ECO:0000256" key="1">
    <source>
        <dbReference type="SAM" id="MobiDB-lite"/>
    </source>
</evidence>
<reference evidence="3" key="1">
    <citation type="journal article" date="2008" name="Nat. Genet.">
        <title>The Pristionchus pacificus genome provides a unique perspective on nematode lifestyle and parasitism.</title>
        <authorList>
            <person name="Dieterich C."/>
            <person name="Clifton S.W."/>
            <person name="Schuster L.N."/>
            <person name="Chinwalla A."/>
            <person name="Delehaunty K."/>
            <person name="Dinkelacker I."/>
            <person name="Fulton L."/>
            <person name="Fulton R."/>
            <person name="Godfrey J."/>
            <person name="Minx P."/>
            <person name="Mitreva M."/>
            <person name="Roeseler W."/>
            <person name="Tian H."/>
            <person name="Witte H."/>
            <person name="Yang S.P."/>
            <person name="Wilson R.K."/>
            <person name="Sommer R.J."/>
        </authorList>
    </citation>
    <scope>NUCLEOTIDE SEQUENCE [LARGE SCALE GENOMIC DNA]</scope>
    <source>
        <strain evidence="3">PS312</strain>
    </source>
</reference>
<feature type="region of interest" description="Disordered" evidence="1">
    <location>
        <begin position="43"/>
        <end position="62"/>
    </location>
</feature>
<accession>A0A2A6C0X1</accession>
<keyword evidence="3" id="KW-1185">Reference proteome</keyword>
<feature type="compositionally biased region" description="Acidic residues" evidence="1">
    <location>
        <begin position="370"/>
        <end position="381"/>
    </location>
</feature>
<feature type="region of interest" description="Disordered" evidence="1">
    <location>
        <begin position="402"/>
        <end position="421"/>
    </location>
</feature>
<gene>
    <name evidence="2" type="primary">WBGene00115174</name>
</gene>